<dbReference type="PROSITE" id="PS00973">
    <property type="entry name" value="USP_2"/>
    <property type="match status" value="1"/>
</dbReference>
<keyword evidence="7" id="KW-1185">Reference proteome</keyword>
<dbReference type="PANTHER" id="PTHR21646">
    <property type="entry name" value="UBIQUITIN CARBOXYL-TERMINAL HYDROLASE"/>
    <property type="match status" value="1"/>
</dbReference>
<comment type="function">
    <text evidence="2">Recognizes and hydrolyzes the peptide bond at the C-terminal Gly of ubiquitin. Involved in the processing of poly-ubiquitin precursors as well as that of ubiquitinated proteins.</text>
</comment>
<dbReference type="CDD" id="cd02674">
    <property type="entry name" value="Peptidase_C19R"/>
    <property type="match status" value="1"/>
</dbReference>
<dbReference type="InterPro" id="IPR028889">
    <property type="entry name" value="USP"/>
</dbReference>
<dbReference type="EMBL" id="JAMFTS010000002">
    <property type="protein sequence ID" value="KAJ4787266.1"/>
    <property type="molecule type" value="Genomic_DNA"/>
</dbReference>
<dbReference type="SUPFAM" id="SSF54001">
    <property type="entry name" value="Cysteine proteinases"/>
    <property type="match status" value="1"/>
</dbReference>
<keyword evidence="2" id="KW-0645">Protease</keyword>
<dbReference type="Gene3D" id="3.30.2230.10">
    <property type="entry name" value="DUSP-like"/>
    <property type="match status" value="1"/>
</dbReference>
<evidence type="ECO:0000256" key="2">
    <source>
        <dbReference type="RuleBase" id="RU366025"/>
    </source>
</evidence>
<evidence type="ECO:0000259" key="5">
    <source>
        <dbReference type="PROSITE" id="PS51283"/>
    </source>
</evidence>
<dbReference type="InterPro" id="IPR001394">
    <property type="entry name" value="Peptidase_C19_UCH"/>
</dbReference>
<keyword evidence="2" id="KW-0788">Thiol protease</keyword>
<protein>
    <recommendedName>
        <fullName evidence="2">Ubiquitin carboxyl-terminal hydrolase</fullName>
        <ecNumber evidence="2">3.4.19.12</ecNumber>
    </recommendedName>
</protein>
<dbReference type="InterPro" id="IPR035927">
    <property type="entry name" value="DUSP-like_sf"/>
</dbReference>
<dbReference type="PANTHER" id="PTHR21646:SF46">
    <property type="entry name" value="UBIQUITIN CARBOXYL-TERMINAL HYDROLASE"/>
    <property type="match status" value="1"/>
</dbReference>
<name>A0AAV8F6C5_9POAL</name>
<dbReference type="PROSITE" id="PS00972">
    <property type="entry name" value="USP_1"/>
    <property type="match status" value="1"/>
</dbReference>
<dbReference type="PROSITE" id="PS51283">
    <property type="entry name" value="DUSP"/>
    <property type="match status" value="1"/>
</dbReference>
<dbReference type="Gene3D" id="3.90.70.10">
    <property type="entry name" value="Cysteine proteinases"/>
    <property type="match status" value="2"/>
</dbReference>
<gene>
    <name evidence="6" type="ORF">LUZ62_038512</name>
</gene>
<evidence type="ECO:0000259" key="4">
    <source>
        <dbReference type="PROSITE" id="PS50235"/>
    </source>
</evidence>
<evidence type="ECO:0000313" key="7">
    <source>
        <dbReference type="Proteomes" id="UP001140206"/>
    </source>
</evidence>
<organism evidence="6 7">
    <name type="scientific">Rhynchospora pubera</name>
    <dbReference type="NCBI Taxonomy" id="906938"/>
    <lineage>
        <taxon>Eukaryota</taxon>
        <taxon>Viridiplantae</taxon>
        <taxon>Streptophyta</taxon>
        <taxon>Embryophyta</taxon>
        <taxon>Tracheophyta</taxon>
        <taxon>Spermatophyta</taxon>
        <taxon>Magnoliopsida</taxon>
        <taxon>Liliopsida</taxon>
        <taxon>Poales</taxon>
        <taxon>Cyperaceae</taxon>
        <taxon>Cyperoideae</taxon>
        <taxon>Rhynchosporeae</taxon>
        <taxon>Rhynchospora</taxon>
    </lineage>
</organism>
<dbReference type="GO" id="GO:0016579">
    <property type="term" value="P:protein deubiquitination"/>
    <property type="evidence" value="ECO:0007669"/>
    <property type="project" value="InterPro"/>
</dbReference>
<dbReference type="InterPro" id="IPR050185">
    <property type="entry name" value="Ub_carboxyl-term_hydrolase"/>
</dbReference>
<comment type="similarity">
    <text evidence="1 2">Belongs to the peptidase C19 family.</text>
</comment>
<comment type="caution">
    <text evidence="6">The sequence shown here is derived from an EMBL/GenBank/DDBJ whole genome shotgun (WGS) entry which is preliminary data.</text>
</comment>
<dbReference type="Proteomes" id="UP001140206">
    <property type="component" value="Chromosome 2"/>
</dbReference>
<dbReference type="Gene3D" id="3.10.20.90">
    <property type="entry name" value="Phosphatidylinositol 3-kinase Catalytic Subunit, Chain A, domain 1"/>
    <property type="match status" value="1"/>
</dbReference>
<feature type="region of interest" description="Disordered" evidence="3">
    <location>
        <begin position="660"/>
        <end position="681"/>
    </location>
</feature>
<dbReference type="SUPFAM" id="SSF143791">
    <property type="entry name" value="DUSP-like"/>
    <property type="match status" value="1"/>
</dbReference>
<dbReference type="InterPro" id="IPR018200">
    <property type="entry name" value="USP_CS"/>
</dbReference>
<feature type="domain" description="DUSP" evidence="5">
    <location>
        <begin position="18"/>
        <end position="133"/>
    </location>
</feature>
<reference evidence="6" key="1">
    <citation type="submission" date="2022-08" db="EMBL/GenBank/DDBJ databases">
        <authorList>
            <person name="Marques A."/>
        </authorList>
    </citation>
    <scope>NUCLEOTIDE SEQUENCE</scope>
    <source>
        <strain evidence="6">RhyPub2mFocal</strain>
        <tissue evidence="6">Leaves</tissue>
    </source>
</reference>
<dbReference type="SMART" id="SM00695">
    <property type="entry name" value="DUSP"/>
    <property type="match status" value="1"/>
</dbReference>
<dbReference type="InterPro" id="IPR038765">
    <property type="entry name" value="Papain-like_cys_pep_sf"/>
</dbReference>
<keyword evidence="2" id="KW-0833">Ubl conjugation pathway</keyword>
<dbReference type="GO" id="GO:0004843">
    <property type="term" value="F:cysteine-type deubiquitinase activity"/>
    <property type="evidence" value="ECO:0007669"/>
    <property type="project" value="UniProtKB-UniRule"/>
</dbReference>
<evidence type="ECO:0000313" key="6">
    <source>
        <dbReference type="EMBL" id="KAJ4787266.1"/>
    </source>
</evidence>
<proteinExistence type="inferred from homology"/>
<dbReference type="Pfam" id="PF06337">
    <property type="entry name" value="DUSP"/>
    <property type="match status" value="1"/>
</dbReference>
<comment type="catalytic activity">
    <reaction evidence="2">
        <text>Thiol-dependent hydrolysis of ester, thioester, amide, peptide and isopeptide bonds formed by the C-terminal Gly of ubiquitin (a 76-residue protein attached to proteins as an intracellular targeting signal).</text>
        <dbReference type="EC" id="3.4.19.12"/>
    </reaction>
</comment>
<dbReference type="InterPro" id="IPR006615">
    <property type="entry name" value="Pept_C19_DUSP"/>
</dbReference>
<feature type="domain" description="USP" evidence="4">
    <location>
        <begin position="324"/>
        <end position="961"/>
    </location>
</feature>
<dbReference type="AlphaFoldDB" id="A0AAV8F6C5"/>
<dbReference type="PROSITE" id="PS50235">
    <property type="entry name" value="USP_3"/>
    <property type="match status" value="1"/>
</dbReference>
<evidence type="ECO:0000256" key="3">
    <source>
        <dbReference type="SAM" id="MobiDB-lite"/>
    </source>
</evidence>
<dbReference type="GO" id="GO:0006508">
    <property type="term" value="P:proteolysis"/>
    <property type="evidence" value="ECO:0007669"/>
    <property type="project" value="UniProtKB-KW"/>
</dbReference>
<accession>A0AAV8F6C5</accession>
<keyword evidence="2 6" id="KW-0378">Hydrolase</keyword>
<dbReference type="EC" id="3.4.19.12" evidence="2"/>
<evidence type="ECO:0000256" key="1">
    <source>
        <dbReference type="ARBA" id="ARBA00009085"/>
    </source>
</evidence>
<dbReference type="Pfam" id="PF00443">
    <property type="entry name" value="UCH"/>
    <property type="match status" value="1"/>
</dbReference>
<sequence length="983" mass="110493">MTIPNSEGFLSDASCLPCTPEEEKETVLSLIKEADANMKDGDLYCLVSFSWWMNWKTYVGFDISNTITENGTHYNPRPGEIDNSKLILEETSNGPTLQRNLQEGSDYTLVPREVWIKLQEWYKGGPEIARKVISDGEVRKTKVVEVYPLWLQLTDERNYSKTTIQISRKATVGELYRTVCSRCGIDEEKAELYDNYLSCRKKLENLDATLEDAGLQLDQEILLAEKKSEWNPWPSSSSGMDSTGNSMAVIALEPPTSPISIAGGPSLSNGFSYKGYGANYLQPTSFGSPNRDRDRDLDSNLDDVYSLGLGSSHGGRKVDDRGLVGLHNLGNTCFMNSALQCLVHTPQLVDYFLKDYTEEINKDNPLGMQGELAMEFGDLLRKLWSGGHTPVAPRNFKAKLARFAPQFSGYNQHDSQELLAFLLDGLHEDLNRVKKKPYIEIGDSDGRPDELFAEECWRNHKARNDSIIVDVCQGQYKSTLVCPVCSKVSVTFDPFMYLSLPLPSTVTRSITVTIFSGYGDGLPMPFTVTVPKAGQAKDLINALATACCLKSSESLLLAEVYEHKIFRYYENPFEALLNTKDEDLIVAYRLPAGHEKLVRLEITHERADGSESEPQYTHYSRKLIGSPLVTCIPPDQTSRANVHAAVATVLKPFVRTKAYPTNGSSSDEKRATVSVDSGPSLDSIVLHDGEGGASTSNSMEIEQDQFMVDINLEEEMIDGPSGQEEEEKKGESSELKYPFILALTDDKGMGKKPMDPENNEKNLFDRGSRFVRLMMDWTEKEMDKYDVSYMDNLPEAFKAGYMSKKTRQEVVTLFSCLDAFLKEEPLGPDDMWYCPKCKEHRQATKKLDLWKLPEILVVHLKRFSYSRYMKNKLDTFVNFPIRNLDLSKYVTPAAACPNPLLYRYELYAVSNHYGGLGGGHYSAYAKVEDGWYDFDDSRVSSVSNEEDVRTSAAYVLFYRRVPLENCDLTVGCDSSPPSEIPIF</sequence>